<dbReference type="EMBL" id="BGZK01000972">
    <property type="protein sequence ID" value="GBP66944.1"/>
    <property type="molecule type" value="Genomic_DNA"/>
</dbReference>
<name>A0A4C1XWB7_EUMVA</name>
<evidence type="ECO:0000313" key="2">
    <source>
        <dbReference type="Proteomes" id="UP000299102"/>
    </source>
</evidence>
<comment type="caution">
    <text evidence="1">The sequence shown here is derived from an EMBL/GenBank/DDBJ whole genome shotgun (WGS) entry which is preliminary data.</text>
</comment>
<organism evidence="1 2">
    <name type="scientific">Eumeta variegata</name>
    <name type="common">Bagworm moth</name>
    <name type="synonym">Eumeta japonica</name>
    <dbReference type="NCBI Taxonomy" id="151549"/>
    <lineage>
        <taxon>Eukaryota</taxon>
        <taxon>Metazoa</taxon>
        <taxon>Ecdysozoa</taxon>
        <taxon>Arthropoda</taxon>
        <taxon>Hexapoda</taxon>
        <taxon>Insecta</taxon>
        <taxon>Pterygota</taxon>
        <taxon>Neoptera</taxon>
        <taxon>Endopterygota</taxon>
        <taxon>Lepidoptera</taxon>
        <taxon>Glossata</taxon>
        <taxon>Ditrysia</taxon>
        <taxon>Tineoidea</taxon>
        <taxon>Psychidae</taxon>
        <taxon>Oiketicinae</taxon>
        <taxon>Eumeta</taxon>
    </lineage>
</organism>
<dbReference type="AlphaFoldDB" id="A0A4C1XWB7"/>
<sequence length="126" mass="14086">MCRVLKSEPSLRQNDIAGRRELIKPSLGEVQAGHLARNEQRAGPILQGALRRRRILIVCGRCLFSTQTHRPIERKRDRLFRALARTLGSGGTPSAPLFHIEDGCWAKVGVTVTISVEYGDLLKPYI</sequence>
<accession>A0A4C1XWB7</accession>
<proteinExistence type="predicted"/>
<keyword evidence="2" id="KW-1185">Reference proteome</keyword>
<dbReference type="Proteomes" id="UP000299102">
    <property type="component" value="Unassembled WGS sequence"/>
</dbReference>
<gene>
    <name evidence="1" type="ORF">EVAR_40536_1</name>
</gene>
<evidence type="ECO:0000313" key="1">
    <source>
        <dbReference type="EMBL" id="GBP66944.1"/>
    </source>
</evidence>
<protein>
    <submittedName>
        <fullName evidence="1">Uncharacterized protein</fullName>
    </submittedName>
</protein>
<reference evidence="1 2" key="1">
    <citation type="journal article" date="2019" name="Commun. Biol.">
        <title>The bagworm genome reveals a unique fibroin gene that provides high tensile strength.</title>
        <authorList>
            <person name="Kono N."/>
            <person name="Nakamura H."/>
            <person name="Ohtoshi R."/>
            <person name="Tomita M."/>
            <person name="Numata K."/>
            <person name="Arakawa K."/>
        </authorList>
    </citation>
    <scope>NUCLEOTIDE SEQUENCE [LARGE SCALE GENOMIC DNA]</scope>
</reference>